<dbReference type="GO" id="GO:0010181">
    <property type="term" value="F:FMN binding"/>
    <property type="evidence" value="ECO:0007669"/>
    <property type="project" value="InterPro"/>
</dbReference>
<dbReference type="InterPro" id="IPR002563">
    <property type="entry name" value="Flavin_Rdtase-like_dom"/>
</dbReference>
<protein>
    <submittedName>
        <fullName evidence="3">Flavin reductase</fullName>
    </submittedName>
</protein>
<evidence type="ECO:0000259" key="2">
    <source>
        <dbReference type="SMART" id="SM00903"/>
    </source>
</evidence>
<dbReference type="Gene3D" id="2.30.110.10">
    <property type="entry name" value="Electron Transport, Fmn-binding Protein, Chain A"/>
    <property type="match status" value="1"/>
</dbReference>
<name>A0A1Y2LDB4_9PROT</name>
<proteinExistence type="predicted"/>
<dbReference type="SUPFAM" id="SSF50475">
    <property type="entry name" value="FMN-binding split barrel"/>
    <property type="match status" value="1"/>
</dbReference>
<dbReference type="RefSeq" id="WP_085617344.1">
    <property type="nucleotide sequence ID" value="NZ_CAXBPE010000001.1"/>
</dbReference>
<comment type="caution">
    <text evidence="3">The sequence shown here is derived from an EMBL/GenBank/DDBJ whole genome shotgun (WGS) entry which is preliminary data.</text>
</comment>
<feature type="domain" description="Flavin reductase like" evidence="2">
    <location>
        <begin position="12"/>
        <end position="157"/>
    </location>
</feature>
<keyword evidence="4" id="KW-1185">Reference proteome</keyword>
<keyword evidence="1" id="KW-0560">Oxidoreductase</keyword>
<dbReference type="PANTHER" id="PTHR30466">
    <property type="entry name" value="FLAVIN REDUCTASE"/>
    <property type="match status" value="1"/>
</dbReference>
<evidence type="ECO:0000313" key="3">
    <source>
        <dbReference type="EMBL" id="OSQ48710.1"/>
    </source>
</evidence>
<dbReference type="PANTHER" id="PTHR30466:SF1">
    <property type="entry name" value="FMN REDUCTASE (NADH) RUTF"/>
    <property type="match status" value="1"/>
</dbReference>
<dbReference type="AlphaFoldDB" id="A0A1Y2LDB4"/>
<dbReference type="SMART" id="SM00903">
    <property type="entry name" value="Flavin_Reduct"/>
    <property type="match status" value="1"/>
</dbReference>
<dbReference type="OrthoDB" id="9792858at2"/>
<dbReference type="GO" id="GO:0042602">
    <property type="term" value="F:riboflavin reductase (NADPH) activity"/>
    <property type="evidence" value="ECO:0007669"/>
    <property type="project" value="TreeGrafter"/>
</dbReference>
<dbReference type="Pfam" id="PF01613">
    <property type="entry name" value="Flavin_Reduct"/>
    <property type="match status" value="1"/>
</dbReference>
<sequence>MSFSPRDFRDCLGQFATGVAVVTARANNGTKAGITINSFASVSLEPALVLFSVDRRAATHELFAGDCNRFCINILTQGQQPLSELFSSPVQDRWEDVLFEDDGHGVPKLVGSLATFSCKRHAIHDGGDHSIIVGQVKDIGLGKTGDPLLYYGGRYHSIEDIPSGNS</sequence>
<dbReference type="STRING" id="1293890.TALK_07145"/>
<dbReference type="Proteomes" id="UP000193396">
    <property type="component" value="Unassembled WGS sequence"/>
</dbReference>
<accession>A0A1Y2LDB4</accession>
<evidence type="ECO:0000256" key="1">
    <source>
        <dbReference type="ARBA" id="ARBA00023002"/>
    </source>
</evidence>
<reference evidence="3 4" key="1">
    <citation type="submission" date="2014-03" db="EMBL/GenBank/DDBJ databases">
        <title>The draft genome sequence of Thalassospira alkalitolerans JCM 18968.</title>
        <authorList>
            <person name="Lai Q."/>
            <person name="Shao Z."/>
        </authorList>
    </citation>
    <scope>NUCLEOTIDE SEQUENCE [LARGE SCALE GENOMIC DNA]</scope>
    <source>
        <strain evidence="3 4">JCM 18968</strain>
    </source>
</reference>
<organism evidence="3 4">
    <name type="scientific">Thalassospira alkalitolerans</name>
    <dbReference type="NCBI Taxonomy" id="1293890"/>
    <lineage>
        <taxon>Bacteria</taxon>
        <taxon>Pseudomonadati</taxon>
        <taxon>Pseudomonadota</taxon>
        <taxon>Alphaproteobacteria</taxon>
        <taxon>Rhodospirillales</taxon>
        <taxon>Thalassospiraceae</taxon>
        <taxon>Thalassospira</taxon>
    </lineage>
</organism>
<gene>
    <name evidence="3" type="ORF">TALK_07145</name>
</gene>
<dbReference type="InterPro" id="IPR012349">
    <property type="entry name" value="Split_barrel_FMN-bd"/>
</dbReference>
<evidence type="ECO:0000313" key="4">
    <source>
        <dbReference type="Proteomes" id="UP000193396"/>
    </source>
</evidence>
<dbReference type="EMBL" id="JFKB01000004">
    <property type="protein sequence ID" value="OSQ48710.1"/>
    <property type="molecule type" value="Genomic_DNA"/>
</dbReference>
<dbReference type="InterPro" id="IPR050268">
    <property type="entry name" value="NADH-dep_flavin_reductase"/>
</dbReference>